<reference evidence="3 4" key="1">
    <citation type="submission" date="2019-03" db="EMBL/GenBank/DDBJ databases">
        <title>Subsurface microbial communities from deep shales in Ohio and West Virginia, USA.</title>
        <authorList>
            <person name="Wrighton K."/>
        </authorList>
    </citation>
    <scope>NUCLEOTIDE SEQUENCE [LARGE SCALE GENOMIC DNA]</scope>
    <source>
        <strain evidence="3 4">MSL 7</strain>
    </source>
</reference>
<sequence length="181" mass="21640">MKFKKWLKAFLRTEQKYHQALKRLASPEGDTENLYGMFEDETVPDKKELRKHLRKKILAEIEQNNEKINDPKEILDPVELVRKERESDRLYNLTNDEKKEELLESEEVKEEYEKLNVMYEIKKQIIRYRIENNLSQKELAEKIGTKQSAISRLENDGYNPSVEFLDKVAHALGKKLEIRFK</sequence>
<dbReference type="PANTHER" id="PTHR46558:SF4">
    <property type="entry name" value="DNA-BIDING PHAGE PROTEIN"/>
    <property type="match status" value="1"/>
</dbReference>
<evidence type="ECO:0000313" key="3">
    <source>
        <dbReference type="EMBL" id="TDP88921.1"/>
    </source>
</evidence>
<dbReference type="PROSITE" id="PS50943">
    <property type="entry name" value="HTH_CROC1"/>
    <property type="match status" value="1"/>
</dbReference>
<dbReference type="Gene3D" id="1.10.260.40">
    <property type="entry name" value="lambda repressor-like DNA-binding domains"/>
    <property type="match status" value="1"/>
</dbReference>
<name>A0A4R6RQ59_9FIRM</name>
<dbReference type="PANTHER" id="PTHR46558">
    <property type="entry name" value="TRACRIPTIONAL REGULATORY PROTEIN-RELATED-RELATED"/>
    <property type="match status" value="1"/>
</dbReference>
<dbReference type="InterPro" id="IPR010982">
    <property type="entry name" value="Lambda_DNA-bd_dom_sf"/>
</dbReference>
<proteinExistence type="predicted"/>
<comment type="caution">
    <text evidence="3">The sequence shown here is derived from an EMBL/GenBank/DDBJ whole genome shotgun (WGS) entry which is preliminary data.</text>
</comment>
<dbReference type="SMART" id="SM00530">
    <property type="entry name" value="HTH_XRE"/>
    <property type="match status" value="1"/>
</dbReference>
<dbReference type="AlphaFoldDB" id="A0A4R6RQ59"/>
<dbReference type="Proteomes" id="UP000295176">
    <property type="component" value="Unassembled WGS sequence"/>
</dbReference>
<evidence type="ECO:0000256" key="1">
    <source>
        <dbReference type="ARBA" id="ARBA00023125"/>
    </source>
</evidence>
<evidence type="ECO:0000259" key="2">
    <source>
        <dbReference type="PROSITE" id="PS50943"/>
    </source>
</evidence>
<dbReference type="SUPFAM" id="SSF47413">
    <property type="entry name" value="lambda repressor-like DNA-binding domains"/>
    <property type="match status" value="1"/>
</dbReference>
<evidence type="ECO:0000313" key="4">
    <source>
        <dbReference type="Proteomes" id="UP000295176"/>
    </source>
</evidence>
<dbReference type="EMBL" id="SNXX01000028">
    <property type="protein sequence ID" value="TDP88921.1"/>
    <property type="molecule type" value="Genomic_DNA"/>
</dbReference>
<dbReference type="Pfam" id="PF01381">
    <property type="entry name" value="HTH_3"/>
    <property type="match status" value="1"/>
</dbReference>
<keyword evidence="1 3" id="KW-0238">DNA-binding</keyword>
<dbReference type="InterPro" id="IPR001387">
    <property type="entry name" value="Cro/C1-type_HTH"/>
</dbReference>
<gene>
    <name evidence="3" type="ORF">C7957_12810</name>
</gene>
<dbReference type="GO" id="GO:0003677">
    <property type="term" value="F:DNA binding"/>
    <property type="evidence" value="ECO:0007669"/>
    <property type="project" value="UniProtKB-KW"/>
</dbReference>
<accession>A0A4R6RQ59</accession>
<feature type="domain" description="HTH cro/C1-type" evidence="2">
    <location>
        <begin position="125"/>
        <end position="179"/>
    </location>
</feature>
<organism evidence="3 4">
    <name type="scientific">Halanaerobium saccharolyticum</name>
    <dbReference type="NCBI Taxonomy" id="43595"/>
    <lineage>
        <taxon>Bacteria</taxon>
        <taxon>Bacillati</taxon>
        <taxon>Bacillota</taxon>
        <taxon>Clostridia</taxon>
        <taxon>Halanaerobiales</taxon>
        <taxon>Halanaerobiaceae</taxon>
        <taxon>Halanaerobium</taxon>
    </lineage>
</organism>
<protein>
    <submittedName>
        <fullName evidence="3">DNA-binding XRE family transcriptional regulator</fullName>
    </submittedName>
</protein>
<dbReference type="RefSeq" id="WP_243734047.1">
    <property type="nucleotide sequence ID" value="NZ_SNXX01000028.1"/>
</dbReference>
<dbReference type="CDD" id="cd00093">
    <property type="entry name" value="HTH_XRE"/>
    <property type="match status" value="1"/>
</dbReference>